<keyword evidence="3" id="KW-1185">Reference proteome</keyword>
<keyword evidence="1" id="KW-0472">Membrane</keyword>
<dbReference type="RefSeq" id="YP_009322919.1">
    <property type="nucleotide sequence ID" value="NC_031926.1"/>
</dbReference>
<dbReference type="GeneID" id="30308791"/>
<feature type="transmembrane region" description="Helical" evidence="1">
    <location>
        <begin position="28"/>
        <end position="51"/>
    </location>
</feature>
<keyword evidence="1" id="KW-0812">Transmembrane</keyword>
<reference evidence="2 3" key="1">
    <citation type="submission" date="2016-01" db="EMBL/GenBank/DDBJ databases">
        <title>Molecular aspects and genomic diversity of bacteriophages-specific to fish pathogen Flavobacterium psychrophilum.</title>
        <authorList>
            <person name="Castillo D."/>
            <person name="Middelboe M."/>
        </authorList>
    </citation>
    <scope>NUCLEOTIDE SEQUENCE [LARGE SCALE GENOMIC DNA]</scope>
</reference>
<sequence>MEFESYLYLMYIHNFDFSYRKAPRHNNFFAMIFGLVYKFKVGCVFVLLGALSEAWFCTTPKNLAKNKRYAQALHFRFQRKFTL</sequence>
<proteinExistence type="predicted"/>
<evidence type="ECO:0000313" key="2">
    <source>
        <dbReference type="EMBL" id="ANB40958.1"/>
    </source>
</evidence>
<protein>
    <submittedName>
        <fullName evidence="2">Uncharacterized protein</fullName>
    </submittedName>
</protein>
<keyword evidence="1" id="KW-1133">Transmembrane helix</keyword>
<accession>A0A1B0WN89</accession>
<name>A0A1B0WN89_9CAUD</name>
<evidence type="ECO:0000313" key="3">
    <source>
        <dbReference type="Proteomes" id="UP000202917"/>
    </source>
</evidence>
<dbReference type="EMBL" id="KU599887">
    <property type="protein sequence ID" value="ANB40958.1"/>
    <property type="molecule type" value="Genomic_DNA"/>
</dbReference>
<dbReference type="KEGG" id="vg:30308791"/>
<dbReference type="Proteomes" id="UP000202917">
    <property type="component" value="Segment"/>
</dbReference>
<evidence type="ECO:0000256" key="1">
    <source>
        <dbReference type="SAM" id="Phobius"/>
    </source>
</evidence>
<organism evidence="2 3">
    <name type="scientific">Flavobacterium phage 2A</name>
    <dbReference type="NCBI Taxonomy" id="1792273"/>
    <lineage>
        <taxon>Viruses</taxon>
        <taxon>Duplodnaviria</taxon>
        <taxon>Heunggongvirae</taxon>
        <taxon>Uroviricota</taxon>
        <taxon>Caudoviricetes</taxon>
        <taxon>Duneviridae</taxon>
        <taxon>Unahavirus</taxon>
        <taxon>Unahavirus uv2A</taxon>
    </lineage>
</organism>